<name>A0A918ZRM8_9ACTN</name>
<evidence type="ECO:0000313" key="2">
    <source>
        <dbReference type="EMBL" id="GHE67260.1"/>
    </source>
</evidence>
<reference evidence="2" key="2">
    <citation type="submission" date="2020-09" db="EMBL/GenBank/DDBJ databases">
        <authorList>
            <person name="Sun Q."/>
            <person name="Zhou Y."/>
        </authorList>
    </citation>
    <scope>NUCLEOTIDE SEQUENCE</scope>
    <source>
        <strain evidence="2">CGMCC 4.7403</strain>
    </source>
</reference>
<dbReference type="EMBL" id="BNAT01000067">
    <property type="protein sequence ID" value="GHE67260.1"/>
    <property type="molecule type" value="Genomic_DNA"/>
</dbReference>
<gene>
    <name evidence="2" type="ORF">GCM10017771_90920</name>
</gene>
<accession>A0A918ZRM8</accession>
<evidence type="ECO:0000256" key="1">
    <source>
        <dbReference type="SAM" id="MobiDB-lite"/>
    </source>
</evidence>
<feature type="region of interest" description="Disordered" evidence="1">
    <location>
        <begin position="1"/>
        <end position="21"/>
    </location>
</feature>
<dbReference type="AlphaFoldDB" id="A0A918ZRM8"/>
<evidence type="ECO:0000313" key="3">
    <source>
        <dbReference type="Proteomes" id="UP000603227"/>
    </source>
</evidence>
<sequence length="77" mass="8235">MPKRRRVTNENRGTLLGAPYGETGDELVADRWTGRPPRGAVRATAASRAVVARLALSRNCATCASSSGRCPGPDRLR</sequence>
<protein>
    <submittedName>
        <fullName evidence="2">Uncharacterized protein</fullName>
    </submittedName>
</protein>
<organism evidence="2 3">
    <name type="scientific">Streptomyces capitiformicae</name>
    <dbReference type="NCBI Taxonomy" id="2014920"/>
    <lineage>
        <taxon>Bacteria</taxon>
        <taxon>Bacillati</taxon>
        <taxon>Actinomycetota</taxon>
        <taxon>Actinomycetes</taxon>
        <taxon>Kitasatosporales</taxon>
        <taxon>Streptomycetaceae</taxon>
        <taxon>Streptomyces</taxon>
    </lineage>
</organism>
<keyword evidence="3" id="KW-1185">Reference proteome</keyword>
<dbReference type="RefSeq" id="WP_189788269.1">
    <property type="nucleotide sequence ID" value="NZ_BNAT01000067.1"/>
</dbReference>
<proteinExistence type="predicted"/>
<comment type="caution">
    <text evidence="2">The sequence shown here is derived from an EMBL/GenBank/DDBJ whole genome shotgun (WGS) entry which is preliminary data.</text>
</comment>
<reference evidence="2" key="1">
    <citation type="journal article" date="2014" name="Int. J. Syst. Evol. Microbiol.">
        <title>Complete genome sequence of Corynebacterium casei LMG S-19264T (=DSM 44701T), isolated from a smear-ripened cheese.</title>
        <authorList>
            <consortium name="US DOE Joint Genome Institute (JGI-PGF)"/>
            <person name="Walter F."/>
            <person name="Albersmeier A."/>
            <person name="Kalinowski J."/>
            <person name="Ruckert C."/>
        </authorList>
    </citation>
    <scope>NUCLEOTIDE SEQUENCE</scope>
    <source>
        <strain evidence="2">CGMCC 4.7403</strain>
    </source>
</reference>
<dbReference type="Proteomes" id="UP000603227">
    <property type="component" value="Unassembled WGS sequence"/>
</dbReference>